<keyword evidence="3" id="KW-1185">Reference proteome</keyword>
<dbReference type="EMBL" id="FQZC01000003">
    <property type="protein sequence ID" value="SHJ50825.1"/>
    <property type="molecule type" value="Genomic_DNA"/>
</dbReference>
<sequence>MRLFIAIGGLVVALLIAALVAPLFIDWTSWRTSFEAEASRLIGQKVEVRGEAHARLLPFPSLTFTDVTVGEPGHGEASMTLDSFRMDAELAPYLSGEIRIFQMELGRPHLTVPYGAGSRPPRLAGGLGAGGANVVLENVVITDGTLSLNNGSNGQRREFGDIDASFSARTLRGPFRGGGTLTNRGERLEFTLSSGTIEDSGHWPFRIAILSQRLASSFTLDGATELGDGVADFAGAVEIASPAQGLEPVADMPVVRATADVATQNGGAAFQKIRVEVGGGEAPYVLTGDGTLASGPIPHFSLKLAGEQIDIDRLTQDTLEKSGGLTLADRVEAVRRTLQAVPVLPVAGELELNLPVFTIGDTTVRGLSVTASPSTDGWALRRLNAELPGRTLVEASGLVTVGDTLAFRGPLLFASRQPAGLVAWLGGSGGQSLAQIQRAGFSADVQLSPTRQVFDNLEADVAGQSLRGRLERATAGDGVAVSADLAGDAVKLDNFFAFAELLAGEDVFASGVDSIDLRLAAGPLQLFDLAAETGEVDLTYAGNVLDLRNLSLGGFAGGNLEARGTVGRPDSGLVPDLAYEVDLSDPAQLAAIVRSYRPMVAPRLGDAIADVLARSGPVTGSGRVAPGAEDDRLALTFNGTAGASEVTASVALPASIEEARADWPTDVSLLLASDRPVEMLNQLGAAGIDLGVAAPLEIRARMTGPADSVATTLGVHAPGLDLTVEGTTSWGADSLAEADAAASLQADDLGVWMSALGIAAGQGIDRLPADGAMRVSWRPDGWTVEDLSGSIADTAVDAAELTRSGSGPVTGAATIGAIALPWLATTVLGVAPDAVDGADGWPDTVFAGSFTAQLPPFDLAMTVPHIDLFDGAVLRDARFGLKGSPEGLAVDGLDATMGDGSLTGRASLANNGGFARAQMDLAVDGVSLDPAIAPLRGKATGRLMAEAAGQSWSELFASADGDGSVSIMDAVLAGVSVPPLGAVLDAADGQGFEATSEQVSLLLGNLPSQPFQADRLDASVDIALGSIRLGPVTAEAPGARLSGEGTFSLVSRRGEARATIFYVPADEEVIEDTAPSVSYVAGWPGSAAFSLAGADPLTSYLSIRAYRAEQARLQALRDDLQETLRLRREARYFNDLARERAERAQAAAAEAESRRAEEALARQEEARARQEEAARAAEEARGTTDAPLLPLPDLRVPPPSPRAPGEVPPPFEYELTPGQPPLSDLPGVDPSLR</sequence>
<dbReference type="InterPro" id="IPR052894">
    <property type="entry name" value="AsmA-related"/>
</dbReference>
<reference evidence="2 3" key="1">
    <citation type="submission" date="2016-11" db="EMBL/GenBank/DDBJ databases">
        <authorList>
            <person name="Varghese N."/>
            <person name="Submissions S."/>
        </authorList>
    </citation>
    <scope>NUCLEOTIDE SEQUENCE [LARGE SCALE GENOMIC DNA]</scope>
    <source>
        <strain evidence="2 3">DSM 21988</strain>
    </source>
</reference>
<name>A0ABY1IMU8_9HYPH</name>
<dbReference type="PANTHER" id="PTHR30441">
    <property type="entry name" value="DUF748 DOMAIN-CONTAINING PROTEIN"/>
    <property type="match status" value="1"/>
</dbReference>
<feature type="region of interest" description="Disordered" evidence="1">
    <location>
        <begin position="1147"/>
        <end position="1233"/>
    </location>
</feature>
<dbReference type="PANTHER" id="PTHR30441:SF4">
    <property type="entry name" value="PROTEIN ASMA"/>
    <property type="match status" value="1"/>
</dbReference>
<feature type="compositionally biased region" description="Low complexity" evidence="1">
    <location>
        <begin position="1183"/>
        <end position="1194"/>
    </location>
</feature>
<protein>
    <submittedName>
        <fullName evidence="2">Uncharacterized protein involved in outer membrane biogenesis</fullName>
    </submittedName>
</protein>
<accession>A0ABY1IMU8</accession>
<feature type="compositionally biased region" description="Basic and acidic residues" evidence="1">
    <location>
        <begin position="1151"/>
        <end position="1182"/>
    </location>
</feature>
<gene>
    <name evidence="2" type="ORF">SAMN02745911_2707</name>
</gene>
<feature type="compositionally biased region" description="Pro residues" evidence="1">
    <location>
        <begin position="1195"/>
        <end position="1211"/>
    </location>
</feature>
<evidence type="ECO:0000313" key="2">
    <source>
        <dbReference type="EMBL" id="SHJ50825.1"/>
    </source>
</evidence>
<evidence type="ECO:0000313" key="3">
    <source>
        <dbReference type="Proteomes" id="UP000184290"/>
    </source>
</evidence>
<evidence type="ECO:0000256" key="1">
    <source>
        <dbReference type="SAM" id="MobiDB-lite"/>
    </source>
</evidence>
<dbReference type="Proteomes" id="UP000184290">
    <property type="component" value="Unassembled WGS sequence"/>
</dbReference>
<dbReference type="RefSeq" id="WP_060606804.1">
    <property type="nucleotide sequence ID" value="NZ_FQZC01000003.1"/>
</dbReference>
<comment type="caution">
    <text evidence="2">The sequence shown here is derived from an EMBL/GenBank/DDBJ whole genome shotgun (WGS) entry which is preliminary data.</text>
</comment>
<proteinExistence type="predicted"/>
<organism evidence="2 3">
    <name type="scientific">Aureimonas altamirensis DSM 21988</name>
    <dbReference type="NCBI Taxonomy" id="1121026"/>
    <lineage>
        <taxon>Bacteria</taxon>
        <taxon>Pseudomonadati</taxon>
        <taxon>Pseudomonadota</taxon>
        <taxon>Alphaproteobacteria</taxon>
        <taxon>Hyphomicrobiales</taxon>
        <taxon>Aurantimonadaceae</taxon>
        <taxon>Aureimonas</taxon>
    </lineage>
</organism>